<proteinExistence type="predicted"/>
<gene>
    <name evidence="1" type="ORF">VM1G_11613</name>
</gene>
<keyword evidence="2" id="KW-1185">Reference proteome</keyword>
<protein>
    <submittedName>
        <fullName evidence="1">Uncharacterized protein</fullName>
    </submittedName>
</protein>
<dbReference type="AlphaFoldDB" id="A0A194W0F8"/>
<dbReference type="EMBL" id="CM003102">
    <property type="protein sequence ID" value="KUI69757.1"/>
    <property type="molecule type" value="Genomic_DNA"/>
</dbReference>
<dbReference type="Proteomes" id="UP000078559">
    <property type="component" value="Chromosome 5"/>
</dbReference>
<organism evidence="1 2">
    <name type="scientific">Cytospora mali</name>
    <name type="common">Apple Valsa canker fungus</name>
    <name type="synonym">Valsa mali</name>
    <dbReference type="NCBI Taxonomy" id="578113"/>
    <lineage>
        <taxon>Eukaryota</taxon>
        <taxon>Fungi</taxon>
        <taxon>Dikarya</taxon>
        <taxon>Ascomycota</taxon>
        <taxon>Pezizomycotina</taxon>
        <taxon>Sordariomycetes</taxon>
        <taxon>Sordariomycetidae</taxon>
        <taxon>Diaporthales</taxon>
        <taxon>Cytosporaceae</taxon>
        <taxon>Cytospora</taxon>
    </lineage>
</organism>
<evidence type="ECO:0000313" key="1">
    <source>
        <dbReference type="EMBL" id="KUI69757.1"/>
    </source>
</evidence>
<accession>A0A194W0F8</accession>
<evidence type="ECO:0000313" key="2">
    <source>
        <dbReference type="Proteomes" id="UP000078559"/>
    </source>
</evidence>
<reference evidence="1" key="1">
    <citation type="submission" date="2014-12" db="EMBL/GenBank/DDBJ databases">
        <title>Genome Sequence of Valsa Canker Pathogens Uncovers a Specific Adaption of Colonization on Woody Bark.</title>
        <authorList>
            <person name="Yin Z."/>
            <person name="Liu H."/>
            <person name="Gao X."/>
            <person name="Li Z."/>
            <person name="Song N."/>
            <person name="Ke X."/>
            <person name="Dai Q."/>
            <person name="Wu Y."/>
            <person name="Sun Y."/>
            <person name="Xu J.-R."/>
            <person name="Kang Z.K."/>
            <person name="Wang L."/>
            <person name="Huang L."/>
        </authorList>
    </citation>
    <scope>NUCLEOTIDE SEQUENCE [LARGE SCALE GENOMIC DNA]</scope>
    <source>
        <strain evidence="1">03-8</strain>
    </source>
</reference>
<sequence length="88" mass="10264">MRGESKSHKLLCILVKSEACHTSQWDQYAANRNHFVWTVSTRSEWVPEASNMHTAVSNEWHQMNMESLILHEAQLDAVFWATSRFSGW</sequence>
<name>A0A194W0F8_CYTMA</name>